<keyword evidence="1" id="KW-0479">Metal-binding</keyword>
<dbReference type="RefSeq" id="WP_194700640.1">
    <property type="nucleotide sequence ID" value="NZ_JADKNH010000002.1"/>
</dbReference>
<evidence type="ECO:0000256" key="2">
    <source>
        <dbReference type="ARBA" id="ARBA00023004"/>
    </source>
</evidence>
<accession>A0ABR9ZPR4</accession>
<protein>
    <submittedName>
        <fullName evidence="5">Aldo/keto reductase</fullName>
    </submittedName>
</protein>
<keyword evidence="6" id="KW-1185">Reference proteome</keyword>
<dbReference type="PROSITE" id="PS00198">
    <property type="entry name" value="4FE4S_FER_1"/>
    <property type="match status" value="1"/>
</dbReference>
<dbReference type="Proteomes" id="UP000614200">
    <property type="component" value="Unassembled WGS sequence"/>
</dbReference>
<dbReference type="InterPro" id="IPR023210">
    <property type="entry name" value="NADP_OxRdtase_dom"/>
</dbReference>
<dbReference type="EMBL" id="JADKNH010000002">
    <property type="protein sequence ID" value="MBF4692409.1"/>
    <property type="molecule type" value="Genomic_DNA"/>
</dbReference>
<keyword evidence="3" id="KW-0411">Iron-sulfur</keyword>
<dbReference type="Gene3D" id="3.20.20.100">
    <property type="entry name" value="NADP-dependent oxidoreductase domain"/>
    <property type="match status" value="1"/>
</dbReference>
<name>A0ABR9ZPR4_9FIRM</name>
<reference evidence="5 6" key="1">
    <citation type="submission" date="2020-11" db="EMBL/GenBank/DDBJ databases">
        <title>Fusibacter basophilias sp. nov.</title>
        <authorList>
            <person name="Qiu D."/>
        </authorList>
    </citation>
    <scope>NUCLEOTIDE SEQUENCE [LARGE SCALE GENOMIC DNA]</scope>
    <source>
        <strain evidence="5 6">Q10-2</strain>
    </source>
</reference>
<feature type="domain" description="4Fe-4S ferredoxin-type" evidence="4">
    <location>
        <begin position="344"/>
        <end position="371"/>
    </location>
</feature>
<dbReference type="InterPro" id="IPR036812">
    <property type="entry name" value="NAD(P)_OxRdtase_dom_sf"/>
</dbReference>
<evidence type="ECO:0000259" key="4">
    <source>
        <dbReference type="PROSITE" id="PS51379"/>
    </source>
</evidence>
<gene>
    <name evidence="5" type="ORF">ISU02_04740</name>
</gene>
<dbReference type="SUPFAM" id="SSF46548">
    <property type="entry name" value="alpha-helical ferredoxin"/>
    <property type="match status" value="1"/>
</dbReference>
<dbReference type="PANTHER" id="PTHR43312">
    <property type="entry name" value="D-THREO-ALDOSE 1-DEHYDROGENASE"/>
    <property type="match status" value="1"/>
</dbReference>
<dbReference type="Pfam" id="PF00248">
    <property type="entry name" value="Aldo_ket_red"/>
    <property type="match status" value="1"/>
</dbReference>
<dbReference type="PROSITE" id="PS51379">
    <property type="entry name" value="4FE4S_FER_2"/>
    <property type="match status" value="1"/>
</dbReference>
<sequence length="397" mass="44806">MQYRKVPKTGDEISAIGYGCMRFPTKMGRIDEKKAEEQMRFAIEQGVNYFDTAYPYHGGGSESFLGKVFSDKALRDQVKIATKLPPWSVKTRADMDRILNEQMAKLKIDSIDYYLVHGIMSLEDWERMKNLGVLAFLDDAKAQGKIKHAGFSFHSDIHTFKKVVDDYDWAMCQIQYNYLDETTQAGIEGLRYAAERDIAVFVMEPLRGGNLAGRMPKAAQEVWDQSHIKRSSAEWALRWVWNHPEVTCVLSGMNVDEHIQENIDAACTAFPNHLSVEELGDISKVRDVFVALTKVPCTACAYCMPCPAGVNIPMCFEKFNSKSYFGGMEAKIMYLAQGGGVMGDNPSLASQCVNCGKCETHCPQHIEIRKELKNVSKSLEGIFDKPIIWMAKKAMKR</sequence>
<evidence type="ECO:0000313" key="5">
    <source>
        <dbReference type="EMBL" id="MBF4692409.1"/>
    </source>
</evidence>
<evidence type="ECO:0000256" key="1">
    <source>
        <dbReference type="ARBA" id="ARBA00022723"/>
    </source>
</evidence>
<organism evidence="5 6">
    <name type="scientific">Fusibacter ferrireducens</name>
    <dbReference type="NCBI Taxonomy" id="2785058"/>
    <lineage>
        <taxon>Bacteria</taxon>
        <taxon>Bacillati</taxon>
        <taxon>Bacillota</taxon>
        <taxon>Clostridia</taxon>
        <taxon>Eubacteriales</taxon>
        <taxon>Eubacteriales Family XII. Incertae Sedis</taxon>
        <taxon>Fusibacter</taxon>
    </lineage>
</organism>
<dbReference type="InterPro" id="IPR017900">
    <property type="entry name" value="4Fe4S_Fe_S_CS"/>
</dbReference>
<comment type="caution">
    <text evidence="5">The sequence shown here is derived from an EMBL/GenBank/DDBJ whole genome shotgun (WGS) entry which is preliminary data.</text>
</comment>
<keyword evidence="2" id="KW-0408">Iron</keyword>
<dbReference type="Pfam" id="PF13187">
    <property type="entry name" value="Fer4_9"/>
    <property type="match status" value="1"/>
</dbReference>
<dbReference type="SUPFAM" id="SSF51430">
    <property type="entry name" value="NAD(P)-linked oxidoreductase"/>
    <property type="match status" value="1"/>
</dbReference>
<dbReference type="CDD" id="cd19096">
    <property type="entry name" value="AKR_Fe-S_oxidoreductase"/>
    <property type="match status" value="1"/>
</dbReference>
<dbReference type="InterPro" id="IPR017896">
    <property type="entry name" value="4Fe4S_Fe-S-bd"/>
</dbReference>
<dbReference type="InterPro" id="IPR053135">
    <property type="entry name" value="AKR2_Oxidoreductase"/>
</dbReference>
<dbReference type="PANTHER" id="PTHR43312:SF2">
    <property type="entry name" value="OXIDOREDUCTASE"/>
    <property type="match status" value="1"/>
</dbReference>
<proteinExistence type="predicted"/>
<evidence type="ECO:0000256" key="3">
    <source>
        <dbReference type="ARBA" id="ARBA00023014"/>
    </source>
</evidence>
<evidence type="ECO:0000313" key="6">
    <source>
        <dbReference type="Proteomes" id="UP000614200"/>
    </source>
</evidence>